<feature type="compositionally biased region" description="Low complexity" evidence="1">
    <location>
        <begin position="275"/>
        <end position="285"/>
    </location>
</feature>
<keyword evidence="4" id="KW-1185">Reference proteome</keyword>
<dbReference type="PANTHER" id="PTHR46599">
    <property type="entry name" value="PIGGYBAC TRANSPOSABLE ELEMENT-DERIVED PROTEIN 4"/>
    <property type="match status" value="1"/>
</dbReference>
<dbReference type="AlphaFoldDB" id="V9FI22"/>
<evidence type="ECO:0000313" key="4">
    <source>
        <dbReference type="Proteomes" id="UP000018721"/>
    </source>
</evidence>
<evidence type="ECO:0000256" key="1">
    <source>
        <dbReference type="SAM" id="MobiDB-lite"/>
    </source>
</evidence>
<accession>V9FI22</accession>
<feature type="region of interest" description="Disordered" evidence="1">
    <location>
        <begin position="1"/>
        <end position="20"/>
    </location>
</feature>
<comment type="caution">
    <text evidence="3">The sequence shown here is derived from an EMBL/GenBank/DDBJ whole genome shotgun (WGS) entry which is preliminary data.</text>
</comment>
<evidence type="ECO:0000259" key="2">
    <source>
        <dbReference type="Pfam" id="PF13843"/>
    </source>
</evidence>
<feature type="compositionally biased region" description="Basic and acidic residues" evidence="1">
    <location>
        <begin position="933"/>
        <end position="943"/>
    </location>
</feature>
<feature type="region of interest" description="Disordered" evidence="1">
    <location>
        <begin position="924"/>
        <end position="943"/>
    </location>
</feature>
<name>V9FI22_PHYNI</name>
<dbReference type="PANTHER" id="PTHR46599:SF3">
    <property type="entry name" value="PIGGYBAC TRANSPOSABLE ELEMENT-DERIVED PROTEIN 4"/>
    <property type="match status" value="1"/>
</dbReference>
<feature type="compositionally biased region" description="Basic and acidic residues" evidence="1">
    <location>
        <begin position="107"/>
        <end position="142"/>
    </location>
</feature>
<dbReference type="Proteomes" id="UP000018721">
    <property type="component" value="Unassembled WGS sequence"/>
</dbReference>
<dbReference type="Pfam" id="PF13843">
    <property type="entry name" value="DDE_Tnp_1_7"/>
    <property type="match status" value="1"/>
</dbReference>
<dbReference type="EMBL" id="ANIZ01000982">
    <property type="protein sequence ID" value="ETI50741.1"/>
    <property type="molecule type" value="Genomic_DNA"/>
</dbReference>
<feature type="region of interest" description="Disordered" evidence="1">
    <location>
        <begin position="98"/>
        <end position="142"/>
    </location>
</feature>
<gene>
    <name evidence="3" type="ORF">F443_05790</name>
</gene>
<feature type="domain" description="PiggyBac transposable element-derived protein" evidence="2">
    <location>
        <begin position="371"/>
        <end position="773"/>
    </location>
</feature>
<dbReference type="InterPro" id="IPR029526">
    <property type="entry name" value="PGBD"/>
</dbReference>
<feature type="region of interest" description="Disordered" evidence="1">
    <location>
        <begin position="221"/>
        <end position="306"/>
    </location>
</feature>
<protein>
    <recommendedName>
        <fullName evidence="2">PiggyBac transposable element-derived protein domain-containing protein</fullName>
    </recommendedName>
</protein>
<reference evidence="3 4" key="1">
    <citation type="submission" date="2013-11" db="EMBL/GenBank/DDBJ databases">
        <title>The Genome Sequence of Phytophthora parasitica P1569.</title>
        <authorList>
            <consortium name="The Broad Institute Genomics Platform"/>
            <person name="Russ C."/>
            <person name="Tyler B."/>
            <person name="Panabieres F."/>
            <person name="Shan W."/>
            <person name="Tripathy S."/>
            <person name="Grunwald N."/>
            <person name="Machado M."/>
            <person name="Johnson C.S."/>
            <person name="Arredondo F."/>
            <person name="Hong C."/>
            <person name="Coffey M."/>
            <person name="Young S.K."/>
            <person name="Zeng Q."/>
            <person name="Gargeya S."/>
            <person name="Fitzgerald M."/>
            <person name="Abouelleil A."/>
            <person name="Alvarado L."/>
            <person name="Chapman S.B."/>
            <person name="Gainer-Dewar J."/>
            <person name="Goldberg J."/>
            <person name="Griggs A."/>
            <person name="Gujja S."/>
            <person name="Hansen M."/>
            <person name="Howarth C."/>
            <person name="Imamovic A."/>
            <person name="Ireland A."/>
            <person name="Larimer J."/>
            <person name="McCowan C."/>
            <person name="Murphy C."/>
            <person name="Pearson M."/>
            <person name="Poon T.W."/>
            <person name="Priest M."/>
            <person name="Roberts A."/>
            <person name="Saif S."/>
            <person name="Shea T."/>
            <person name="Sykes S."/>
            <person name="Wortman J."/>
            <person name="Nusbaum C."/>
            <person name="Birren B."/>
        </authorList>
    </citation>
    <scope>NUCLEOTIDE SEQUENCE [LARGE SCALE GENOMIC DNA]</scope>
    <source>
        <strain evidence="3 4">P1569</strain>
    </source>
</reference>
<dbReference type="HOGENOM" id="CLU_013012_2_0_1"/>
<dbReference type="OrthoDB" id="117873at2759"/>
<sequence>MPYRVSTRTKAQAQAAPEVSADVDVRDVNFTTLWRQLTAEGWTSKRPTRLQMSWSYYSPEAAKDSPVEGVNMFTGEAAVVKYAVAKGIVATAANLEASEDDTNCEDEANRVDEANREDEANRKDEASRQDVNHEDLVNREGESVTRRLESLFGSDSEEEACKLNTATEDNDDEHDIVTASQIDTTVALSANTVDAMFGGAQSEEEEAAVMMASLCDAPPLASSFPATSPPTDPVTPTMPTREPVVTDPANPLVPPNPDDVNVMKDDDVADDYESIDSSSDGTISSGEDDVTTQQPDADVSSDEDETSELMDAAFIDCLGGSLAIEDMDQSTLRSMAWTTPSTHFESNASSFDGLSRDVARPSVEIMSKTDSPLDLLLFFMPKKLWTYITRETNRYKYTKLDEKAKLERARLVREGQGGQSLRDIRRRLRAEPDYSPREILQVMGLLVAHMLSPTRPFSDHWAMVGDGALPSGTFGQFLARNRCTSILSDLHFCNNDTANKRDKLWKLRAVVDVIQDRFLKAWSVSNVISFDEGVLPATSKRNSTRMFMPDKPHRYGTKMFMTCDSRTAYCHRFEVYVGKRQAQDSAQQVFDHKTGAAAVIRNLKAVLGETYAGFRIIVVDRFYTSVALALQLLSMSVYMVGTIMTSRLGFDKEVVEKRKTRPSSINRGSFKFSRSVAVPTMVACHWWDRKPVHYLATGVSMAEDKIRRNLKAAGQSTFPCPKLVTDYQRWMGGVDVHDQLRLQTYSVQTAFRFRKYYKGLFLGLFDLALVNAYITHKEASRIRGTNPVKRLEWFKMLHKQLLQVTDDYFTLSTPEKSPCNRKRRRKTSHQLKQLDDWVVVSGVQKRRQRACKVCSLYRGEQKKSFQTTFYCEDCSKGDAKFFLCPKARRGTDTTCFQVWHDDFECGAAIPSHLGKRVVLRRAPKAAGVHKSTRREPQEEKKEE</sequence>
<proteinExistence type="predicted"/>
<evidence type="ECO:0000313" key="3">
    <source>
        <dbReference type="EMBL" id="ETI50741.1"/>
    </source>
</evidence>
<organism evidence="3 4">
    <name type="scientific">Phytophthora nicotianae P1569</name>
    <dbReference type="NCBI Taxonomy" id="1317065"/>
    <lineage>
        <taxon>Eukaryota</taxon>
        <taxon>Sar</taxon>
        <taxon>Stramenopiles</taxon>
        <taxon>Oomycota</taxon>
        <taxon>Peronosporomycetes</taxon>
        <taxon>Peronosporales</taxon>
        <taxon>Peronosporaceae</taxon>
        <taxon>Phytophthora</taxon>
    </lineage>
</organism>
<feature type="compositionally biased region" description="Polar residues" evidence="1">
    <location>
        <begin position="1"/>
        <end position="12"/>
    </location>
</feature>
<dbReference type="eggNOG" id="ENOG502QZSZ">
    <property type="taxonomic scope" value="Eukaryota"/>
</dbReference>